<sequence length="86" mass="9186">MPTLAPIKVSEETDALVSHTAHFLTKSKKSVVEDAVREYIDNHRDEINGAVRDALAQLDGSRGAAVAMLADIDESELDDLGGVPKA</sequence>
<organism evidence="1 2">
    <name type="scientific">Dermacoccus nishinomiyaensis</name>
    <dbReference type="NCBI Taxonomy" id="1274"/>
    <lineage>
        <taxon>Bacteria</taxon>
        <taxon>Bacillati</taxon>
        <taxon>Actinomycetota</taxon>
        <taxon>Actinomycetes</taxon>
        <taxon>Micrococcales</taxon>
        <taxon>Dermacoccaceae</taxon>
        <taxon>Dermacoccus</taxon>
    </lineage>
</organism>
<gene>
    <name evidence="1" type="ORF">HX89_13840</name>
</gene>
<dbReference type="KEGG" id="dni:HX89_13840"/>
<dbReference type="eggNOG" id="ENOG50330GB">
    <property type="taxonomic scope" value="Bacteria"/>
</dbReference>
<dbReference type="AlphaFoldDB" id="A0A075JIP7"/>
<evidence type="ECO:0000313" key="2">
    <source>
        <dbReference type="Proteomes" id="UP000027986"/>
    </source>
</evidence>
<dbReference type="RefSeq" id="WP_038569834.1">
    <property type="nucleotide sequence ID" value="NZ_CP008889.1"/>
</dbReference>
<dbReference type="HOGENOM" id="CLU_185063_0_0_11"/>
<dbReference type="Proteomes" id="UP000027986">
    <property type="component" value="Chromosome"/>
</dbReference>
<protein>
    <submittedName>
        <fullName evidence="1">Uncharacterized protein</fullName>
    </submittedName>
</protein>
<dbReference type="GeneID" id="41842109"/>
<accession>A0A075JIP7</accession>
<name>A0A075JIP7_9MICO</name>
<reference evidence="1 2" key="1">
    <citation type="submission" date="2014-07" db="EMBL/GenBank/DDBJ databases">
        <title>Genome Sequencing of Dermacoccus nishinomiyaensis.</title>
        <authorList>
            <person name="Hong K.W."/>
            <person name="Chan K.G."/>
        </authorList>
    </citation>
    <scope>NUCLEOTIDE SEQUENCE [LARGE SCALE GENOMIC DNA]</scope>
    <source>
        <strain evidence="1 2">M25</strain>
    </source>
</reference>
<dbReference type="OrthoDB" id="9803128at2"/>
<dbReference type="EMBL" id="CP008889">
    <property type="protein sequence ID" value="AIF41819.1"/>
    <property type="molecule type" value="Genomic_DNA"/>
</dbReference>
<proteinExistence type="predicted"/>
<keyword evidence="2" id="KW-1185">Reference proteome</keyword>
<evidence type="ECO:0000313" key="1">
    <source>
        <dbReference type="EMBL" id="AIF41819.1"/>
    </source>
</evidence>